<dbReference type="GO" id="GO:0008408">
    <property type="term" value="F:3'-5' exonuclease activity"/>
    <property type="evidence" value="ECO:0007669"/>
    <property type="project" value="InterPro"/>
</dbReference>
<protein>
    <recommendedName>
        <fullName evidence="1">3'-5' exonuclease domain-containing protein</fullName>
    </recommendedName>
</protein>
<gene>
    <name evidence="2" type="ORF">Z519_08149</name>
</gene>
<dbReference type="InterPro" id="IPR012337">
    <property type="entry name" value="RNaseH-like_sf"/>
</dbReference>
<dbReference type="AlphaFoldDB" id="A0A0D2HD60"/>
<organism evidence="2">
    <name type="scientific">Cladophialophora bantiana (strain ATCC 10958 / CBS 173.52 / CDC B-1940 / NIH 8579)</name>
    <name type="common">Xylohypha bantiana</name>
    <dbReference type="NCBI Taxonomy" id="1442370"/>
    <lineage>
        <taxon>Eukaryota</taxon>
        <taxon>Fungi</taxon>
        <taxon>Dikarya</taxon>
        <taxon>Ascomycota</taxon>
        <taxon>Pezizomycotina</taxon>
        <taxon>Eurotiomycetes</taxon>
        <taxon>Chaetothyriomycetidae</taxon>
        <taxon>Chaetothyriales</taxon>
        <taxon>Herpotrichiellaceae</taxon>
        <taxon>Cladophialophora</taxon>
    </lineage>
</organism>
<name>A0A0D2HD60_CLAB1</name>
<sequence>MPHPLNGACYLIDNKDALEVFVSEIQGISNDPPSFYIDAEGFNLGRFGIMDLLQVHVLPLHETFIVDVFTLAHPAFDTMFQGNSLRMLLESLSIPKVIFDIRNDSDAMFNLYNIALSGVVDQHMMKYFQENRWGRNLAGLRHCTEHDATLSSEEIRRWSEVNASVLHPRRDDADSKNFPSQR</sequence>
<dbReference type="VEuPathDB" id="FungiDB:Z519_08149"/>
<evidence type="ECO:0000313" key="2">
    <source>
        <dbReference type="EMBL" id="KIW91253.1"/>
    </source>
</evidence>
<accession>A0A0D2HD60</accession>
<dbReference type="HOGENOM" id="CLU_1481818_0_0_1"/>
<evidence type="ECO:0000259" key="1">
    <source>
        <dbReference type="Pfam" id="PF01612"/>
    </source>
</evidence>
<dbReference type="EMBL" id="KN846991">
    <property type="protein sequence ID" value="KIW91253.1"/>
    <property type="molecule type" value="Genomic_DNA"/>
</dbReference>
<dbReference type="PANTHER" id="PTHR43040">
    <property type="entry name" value="RIBONUCLEASE D"/>
    <property type="match status" value="1"/>
</dbReference>
<dbReference type="Gene3D" id="3.30.420.10">
    <property type="entry name" value="Ribonuclease H-like superfamily/Ribonuclease H"/>
    <property type="match status" value="1"/>
</dbReference>
<dbReference type="InterPro" id="IPR002562">
    <property type="entry name" value="3'-5'_exonuclease_dom"/>
</dbReference>
<reference evidence="2" key="1">
    <citation type="submission" date="2015-01" db="EMBL/GenBank/DDBJ databases">
        <title>The Genome Sequence of Cladophialophora bantiana CBS 173.52.</title>
        <authorList>
            <consortium name="The Broad Institute Genomics Platform"/>
            <person name="Cuomo C."/>
            <person name="de Hoog S."/>
            <person name="Gorbushina A."/>
            <person name="Stielow B."/>
            <person name="Teixiera M."/>
            <person name="Abouelleil A."/>
            <person name="Chapman S.B."/>
            <person name="Priest M."/>
            <person name="Young S.K."/>
            <person name="Wortman J."/>
            <person name="Nusbaum C."/>
            <person name="Birren B."/>
        </authorList>
    </citation>
    <scope>NUCLEOTIDE SEQUENCE [LARGE SCALE GENOMIC DNA]</scope>
    <source>
        <strain evidence="2">CBS 173.52</strain>
    </source>
</reference>
<dbReference type="GeneID" id="27701077"/>
<feature type="domain" description="3'-5' exonuclease" evidence="1">
    <location>
        <begin position="12"/>
        <end position="140"/>
    </location>
</feature>
<dbReference type="PANTHER" id="PTHR43040:SF1">
    <property type="entry name" value="RIBONUCLEASE D"/>
    <property type="match status" value="1"/>
</dbReference>
<dbReference type="GO" id="GO:0003676">
    <property type="term" value="F:nucleic acid binding"/>
    <property type="evidence" value="ECO:0007669"/>
    <property type="project" value="InterPro"/>
</dbReference>
<dbReference type="RefSeq" id="XP_016617922.1">
    <property type="nucleotide sequence ID" value="XM_016765877.1"/>
</dbReference>
<proteinExistence type="predicted"/>
<dbReference type="Pfam" id="PF01612">
    <property type="entry name" value="DNA_pol_A_exo1"/>
    <property type="match status" value="1"/>
</dbReference>
<dbReference type="GO" id="GO:0006139">
    <property type="term" value="P:nucleobase-containing compound metabolic process"/>
    <property type="evidence" value="ECO:0007669"/>
    <property type="project" value="InterPro"/>
</dbReference>
<dbReference type="SUPFAM" id="SSF53098">
    <property type="entry name" value="Ribonuclease H-like"/>
    <property type="match status" value="1"/>
</dbReference>
<dbReference type="OrthoDB" id="4156109at2759"/>
<dbReference type="InterPro" id="IPR036397">
    <property type="entry name" value="RNaseH_sf"/>
</dbReference>